<keyword evidence="4" id="KW-0862">Zinc</keyword>
<dbReference type="EMBL" id="VEPZ02000966">
    <property type="protein sequence ID" value="KAE8707150.1"/>
    <property type="molecule type" value="Genomic_DNA"/>
</dbReference>
<feature type="domain" description="RING-type" evidence="7">
    <location>
        <begin position="189"/>
        <end position="217"/>
    </location>
</feature>
<keyword evidence="3" id="KW-0863">Zinc-finger</keyword>
<keyword evidence="2" id="KW-0479">Metal-binding</keyword>
<dbReference type="GO" id="GO:0008270">
    <property type="term" value="F:zinc ion binding"/>
    <property type="evidence" value="ECO:0007669"/>
    <property type="project" value="UniProtKB-KW"/>
</dbReference>
<evidence type="ECO:0000259" key="7">
    <source>
        <dbReference type="Pfam" id="PF17123"/>
    </source>
</evidence>
<dbReference type="Proteomes" id="UP000436088">
    <property type="component" value="Unassembled WGS sequence"/>
</dbReference>
<dbReference type="PANTHER" id="PTHR46151">
    <property type="entry name" value="NEP1-INTERACTING PROTEIN-LIKE 2"/>
    <property type="match status" value="1"/>
</dbReference>
<evidence type="ECO:0000256" key="6">
    <source>
        <dbReference type="SAM" id="Phobius"/>
    </source>
</evidence>
<dbReference type="AlphaFoldDB" id="A0A6A3AR54"/>
<evidence type="ECO:0000313" key="8">
    <source>
        <dbReference type="EMBL" id="KAE8707150.1"/>
    </source>
</evidence>
<evidence type="ECO:0000313" key="9">
    <source>
        <dbReference type="Proteomes" id="UP000436088"/>
    </source>
</evidence>
<dbReference type="GO" id="GO:0016020">
    <property type="term" value="C:membrane"/>
    <property type="evidence" value="ECO:0007669"/>
    <property type="project" value="UniProtKB-SubCell"/>
</dbReference>
<reference evidence="8" key="1">
    <citation type="submission" date="2019-09" db="EMBL/GenBank/DDBJ databases">
        <title>Draft genome information of white flower Hibiscus syriacus.</title>
        <authorList>
            <person name="Kim Y.-M."/>
        </authorList>
    </citation>
    <scope>NUCLEOTIDE SEQUENCE [LARGE SCALE GENOMIC DNA]</scope>
    <source>
        <strain evidence="8">YM2019G1</strain>
    </source>
</reference>
<evidence type="ECO:0000256" key="5">
    <source>
        <dbReference type="ARBA" id="ARBA00023136"/>
    </source>
</evidence>
<gene>
    <name evidence="8" type="ORF">F3Y22_tig00110387pilonHSYRG00971</name>
</gene>
<protein>
    <submittedName>
        <fullName evidence="8">NEP1-interacting protein 1</fullName>
    </submittedName>
</protein>
<dbReference type="PANTHER" id="PTHR46151:SF7">
    <property type="entry name" value="NEP1-INTERACTING PROTEIN 1"/>
    <property type="match status" value="1"/>
</dbReference>
<evidence type="ECO:0000256" key="2">
    <source>
        <dbReference type="ARBA" id="ARBA00022723"/>
    </source>
</evidence>
<evidence type="ECO:0000256" key="4">
    <source>
        <dbReference type="ARBA" id="ARBA00022833"/>
    </source>
</evidence>
<keyword evidence="9" id="KW-1185">Reference proteome</keyword>
<proteinExistence type="predicted"/>
<keyword evidence="6" id="KW-1133">Transmembrane helix</keyword>
<dbReference type="Gene3D" id="3.30.40.10">
    <property type="entry name" value="Zinc/RING finger domain, C3HC4 (zinc finger)"/>
    <property type="match status" value="1"/>
</dbReference>
<name>A0A6A3AR54_HIBSY</name>
<feature type="transmembrane region" description="Helical" evidence="6">
    <location>
        <begin position="40"/>
        <end position="64"/>
    </location>
</feature>
<evidence type="ECO:0000256" key="1">
    <source>
        <dbReference type="ARBA" id="ARBA00004370"/>
    </source>
</evidence>
<dbReference type="Pfam" id="PF17123">
    <property type="entry name" value="zf-RING_11"/>
    <property type="match status" value="1"/>
</dbReference>
<keyword evidence="5 6" id="KW-0472">Membrane</keyword>
<accession>A0A6A3AR54</accession>
<comment type="caution">
    <text evidence="8">The sequence shown here is derived from an EMBL/GenBank/DDBJ whole genome shotgun (WGS) entry which is preliminary data.</text>
</comment>
<evidence type="ECO:0000256" key="3">
    <source>
        <dbReference type="ARBA" id="ARBA00022771"/>
    </source>
</evidence>
<organism evidence="8 9">
    <name type="scientific">Hibiscus syriacus</name>
    <name type="common">Rose of Sharon</name>
    <dbReference type="NCBI Taxonomy" id="106335"/>
    <lineage>
        <taxon>Eukaryota</taxon>
        <taxon>Viridiplantae</taxon>
        <taxon>Streptophyta</taxon>
        <taxon>Embryophyta</taxon>
        <taxon>Tracheophyta</taxon>
        <taxon>Spermatophyta</taxon>
        <taxon>Magnoliopsida</taxon>
        <taxon>eudicotyledons</taxon>
        <taxon>Gunneridae</taxon>
        <taxon>Pentapetalae</taxon>
        <taxon>rosids</taxon>
        <taxon>malvids</taxon>
        <taxon>Malvales</taxon>
        <taxon>Malvaceae</taxon>
        <taxon>Malvoideae</taxon>
        <taxon>Hibiscus</taxon>
    </lineage>
</organism>
<keyword evidence="6" id="KW-0812">Transmembrane</keyword>
<sequence length="288" mass="31682">MDFYGRPPRFSLSSGSSFGDLIGKVKVFCNFAVSAIIGNIFSAILTFFFAFVGTLLGTMTGALIGQETESGFVRGAAVGAISGAVFSIEVFESSLILWQSDESGILCLLYLVDVIAGLLSGRLVHERIGPAMLTAVQSQMGAAGTTFEEVQNIFNTSGGRGLAGDLVEKIPKITIRNNDNADASEKVSCSVCLQDFQLGETFRSLPQCNHMFHLPCIDKWLLSHDIGQNMFQGRTTHLPLNSREPPQPLATTYLKHRERLSFNLLLKSSLQYYCITINIKQYHQYRTF</sequence>
<comment type="subcellular location">
    <subcellularLocation>
        <location evidence="1">Membrane</location>
    </subcellularLocation>
</comment>
<dbReference type="SUPFAM" id="SSF57850">
    <property type="entry name" value="RING/U-box"/>
    <property type="match status" value="1"/>
</dbReference>
<dbReference type="InterPro" id="IPR013083">
    <property type="entry name" value="Znf_RING/FYVE/PHD"/>
</dbReference>
<dbReference type="InterPro" id="IPR001841">
    <property type="entry name" value="Znf_RING"/>
</dbReference>